<gene>
    <name evidence="5" type="primary">NAGPA</name>
</gene>
<dbReference type="PROSITE" id="PS00022">
    <property type="entry name" value="EGF_1"/>
    <property type="match status" value="2"/>
</dbReference>
<dbReference type="PANTHER" id="PTHR40446:SF2">
    <property type="entry name" value="N-ACETYLGLUCOSAMINE-1-PHOSPHODIESTER ALPHA-N-ACETYLGLUCOSAMINIDASE"/>
    <property type="match status" value="1"/>
</dbReference>
<feature type="compositionally biased region" description="Acidic residues" evidence="1">
    <location>
        <begin position="595"/>
        <end position="607"/>
    </location>
</feature>
<dbReference type="Gene3D" id="2.170.300.10">
    <property type="entry name" value="Tie2 ligand-binding domain superfamily"/>
    <property type="match status" value="1"/>
</dbReference>
<dbReference type="Pfam" id="PF23106">
    <property type="entry name" value="EGF_Teneurin"/>
    <property type="match status" value="2"/>
</dbReference>
<evidence type="ECO:0000256" key="1">
    <source>
        <dbReference type="SAM" id="MobiDB-lite"/>
    </source>
</evidence>
<dbReference type="InterPro" id="IPR002049">
    <property type="entry name" value="LE_dom"/>
</dbReference>
<proteinExistence type="predicted"/>
<dbReference type="InterPro" id="IPR000742">
    <property type="entry name" value="EGF"/>
</dbReference>
<keyword evidence="2" id="KW-0472">Membrane</keyword>
<name>A0AAJ7XA43_PETMA</name>
<evidence type="ECO:0000313" key="5">
    <source>
        <dbReference type="RefSeq" id="XP_032827149.1"/>
    </source>
</evidence>
<evidence type="ECO:0000259" key="3">
    <source>
        <dbReference type="PROSITE" id="PS00022"/>
    </source>
</evidence>
<dbReference type="RefSeq" id="XP_032827149.1">
    <property type="nucleotide sequence ID" value="XM_032971258.1"/>
</dbReference>
<evidence type="ECO:0000256" key="2">
    <source>
        <dbReference type="SAM" id="Phobius"/>
    </source>
</evidence>
<organism evidence="4 5">
    <name type="scientific">Petromyzon marinus</name>
    <name type="common">Sea lamprey</name>
    <dbReference type="NCBI Taxonomy" id="7757"/>
    <lineage>
        <taxon>Eukaryota</taxon>
        <taxon>Metazoa</taxon>
        <taxon>Chordata</taxon>
        <taxon>Craniata</taxon>
        <taxon>Vertebrata</taxon>
        <taxon>Cyclostomata</taxon>
        <taxon>Hyperoartia</taxon>
        <taxon>Petromyzontiformes</taxon>
        <taxon>Petromyzontidae</taxon>
        <taxon>Petromyzon</taxon>
    </lineage>
</organism>
<feature type="region of interest" description="Disordered" evidence="1">
    <location>
        <begin position="586"/>
        <end position="620"/>
    </location>
</feature>
<dbReference type="PANTHER" id="PTHR40446">
    <property type="entry name" value="N-ACETYLGLUCOSAMINE-1-PHOSPHODIESTER ALPHA-N-ACETYLGLUCOSAMINIDASE"/>
    <property type="match status" value="1"/>
</dbReference>
<dbReference type="CDD" id="cd00055">
    <property type="entry name" value="EGF_Lam"/>
    <property type="match status" value="1"/>
</dbReference>
<dbReference type="AlphaFoldDB" id="A0AAJ7XA43"/>
<dbReference type="KEGG" id="pmrn:116952153"/>
<dbReference type="InterPro" id="IPR018711">
    <property type="entry name" value="NAGPA"/>
</dbReference>
<protein>
    <submittedName>
        <fullName evidence="5">N-acetylglucosamine-1-phosphodiester alpha-N-acetylglucosaminidase isoform X1</fullName>
    </submittedName>
</protein>
<dbReference type="SMART" id="SM00181">
    <property type="entry name" value="EGF"/>
    <property type="match status" value="3"/>
</dbReference>
<dbReference type="Proteomes" id="UP001318040">
    <property type="component" value="Chromosome 45"/>
</dbReference>
<reference evidence="5" key="1">
    <citation type="submission" date="2025-08" db="UniProtKB">
        <authorList>
            <consortium name="RefSeq"/>
        </authorList>
    </citation>
    <scope>IDENTIFICATION</scope>
    <source>
        <tissue evidence="5">Sperm</tissue>
    </source>
</reference>
<feature type="domain" description="EGF-like" evidence="3">
    <location>
        <begin position="459"/>
        <end position="470"/>
    </location>
</feature>
<dbReference type="GO" id="GO:0033299">
    <property type="term" value="P:secretion of lysosomal enzymes"/>
    <property type="evidence" value="ECO:0007669"/>
    <property type="project" value="TreeGrafter"/>
</dbReference>
<keyword evidence="2" id="KW-1133">Transmembrane helix</keyword>
<dbReference type="Pfam" id="PF09992">
    <property type="entry name" value="NAGPA"/>
    <property type="match status" value="1"/>
</dbReference>
<evidence type="ECO:0000313" key="4">
    <source>
        <dbReference type="Proteomes" id="UP001318040"/>
    </source>
</evidence>
<keyword evidence="4" id="KW-1185">Reference proteome</keyword>
<dbReference type="CTD" id="51172"/>
<keyword evidence="2" id="KW-0812">Transmembrane</keyword>
<sequence>MVGTRGRQRGRLWPREFAAAVVVVSVFVCLTVRAEPWRAGRTGPSLDDDLLLPYPAGSPHGARVPLRVVRQCQPGTYGNVTHEAWPAHRPGPGVAHGHGVITHQFVSDIKTSDGAKKVFVYGHWTVVEDPARTLSVLEPGGDGGCSDYRRETVAETAETRRCLVSANAGFFRPYMGRCLGNIVSDGRSVLGANGVRNANFGIRRDGTIVTGYLSDDEAEEEEEEQDGAEQSPWLQLVSGVVWLLRNGSIYINESRAVECGDTQETGTFDRFISVVSARTAVGHDREGRVVLVQIDGQTDARGVNLWEFAAFLQAHGVMNAVNLDGGGSATLVLNGTLANYPSDHCAEDPMWRCARRVSTVLCVHEPACAPPGCGEHGECVAGLCRCRRGWVGAACDALLCGAGNCSGRGICTEDGCVCDAGWMGENCTTDCPKGWFGGGCAQRCACAHGATCDPVSGRCGCARGFHGAHCDAECPPGLHGSGCTLECNCSRSCTCDAVTGNCTGGALPSSVSKVCSCLAQQAVRQGAAASLSRLATDPWFLVSSALAVLAALLMLGIVLQWLGPARCRRAHGPERYEYHALVPTANGRQAREEEVSTGDDDDDDEVEASVVSLTGPPGVT</sequence>
<accession>A0AAJ7XA43</accession>
<feature type="transmembrane region" description="Helical" evidence="2">
    <location>
        <begin position="539"/>
        <end position="562"/>
    </location>
</feature>
<feature type="domain" description="EGF-like" evidence="3">
    <location>
        <begin position="416"/>
        <end position="427"/>
    </location>
</feature>